<evidence type="ECO:0000259" key="3">
    <source>
        <dbReference type="Pfam" id="PF00710"/>
    </source>
</evidence>
<dbReference type="Gene3D" id="3.40.50.1170">
    <property type="entry name" value="L-asparaginase, N-terminal domain"/>
    <property type="match status" value="1"/>
</dbReference>
<accession>A0A7X0JWB3</accession>
<dbReference type="EMBL" id="JACHHT010000002">
    <property type="protein sequence ID" value="MBB6522923.1"/>
    <property type="molecule type" value="Genomic_DNA"/>
</dbReference>
<sequence>MHHTLVIYAGGTIGMAPGPDGLAPNEELESNLRHALASHEQMADFDFLSLRPLIDSSDATPSDWQRLADTISQHRDYQSYIVLHGTDTMAFSAAALSYMFAGSDKAIVFTGSQVPLLLPENDAVDNFIGALRSRDAGYSGVGLYFGGELLPANRCHKASSRDFHAFVNDNGKGQAPNKAFQYTGSISQEQHESVGIIYFYPGISAQAIRQSLATDKLKLVLLLSFGAGNIPAADAALVNELESAKARGICLFNISQCRHGGVQQDCYATGSILSRCGVRHAGDINLEAAFAKAHILLAQGLEGETLGDAMCENLAGEIRSE</sequence>
<evidence type="ECO:0000259" key="4">
    <source>
        <dbReference type="Pfam" id="PF17763"/>
    </source>
</evidence>
<dbReference type="PANTHER" id="PTHR11707">
    <property type="entry name" value="L-ASPARAGINASE"/>
    <property type="match status" value="1"/>
</dbReference>
<dbReference type="InterPro" id="IPR036152">
    <property type="entry name" value="Asp/glu_Ase-like_sf"/>
</dbReference>
<feature type="domain" description="Asparaginase/glutaminase C-terminal" evidence="4">
    <location>
        <begin position="194"/>
        <end position="309"/>
    </location>
</feature>
<dbReference type="PROSITE" id="PS51732">
    <property type="entry name" value="ASN_GLN_ASE_3"/>
    <property type="match status" value="1"/>
</dbReference>
<dbReference type="AlphaFoldDB" id="A0A7X0JWB3"/>
<dbReference type="PIRSF" id="PIRSF001220">
    <property type="entry name" value="L-ASNase_gatD"/>
    <property type="match status" value="1"/>
</dbReference>
<dbReference type="InterPro" id="IPR006034">
    <property type="entry name" value="Asparaginase/glutaminase-like"/>
</dbReference>
<dbReference type="InterPro" id="IPR041725">
    <property type="entry name" value="L-asparaginase_I"/>
</dbReference>
<dbReference type="SFLD" id="SFLDS00057">
    <property type="entry name" value="Glutaminase/Asparaginase"/>
    <property type="match status" value="1"/>
</dbReference>
<feature type="domain" description="L-asparaginase N-terminal" evidence="3">
    <location>
        <begin position="5"/>
        <end position="170"/>
    </location>
</feature>
<dbReference type="SUPFAM" id="SSF53774">
    <property type="entry name" value="Glutaminase/Asparaginase"/>
    <property type="match status" value="1"/>
</dbReference>
<dbReference type="RefSeq" id="WP_166844931.1">
    <property type="nucleotide sequence ID" value="NZ_JAAONY010000002.1"/>
</dbReference>
<dbReference type="CDD" id="cd08963">
    <property type="entry name" value="L-asparaginase_I"/>
    <property type="match status" value="1"/>
</dbReference>
<comment type="caution">
    <text evidence="5">The sequence shown here is derived from an EMBL/GenBank/DDBJ whole genome shotgun (WGS) entry which is preliminary data.</text>
</comment>
<evidence type="ECO:0000256" key="1">
    <source>
        <dbReference type="PIRSR" id="PIRSR001220-1"/>
    </source>
</evidence>
<dbReference type="EC" id="3.5.1.1" evidence="5"/>
<dbReference type="SMART" id="SM00870">
    <property type="entry name" value="Asparaginase"/>
    <property type="match status" value="1"/>
</dbReference>
<dbReference type="PANTHER" id="PTHR11707:SF28">
    <property type="entry name" value="60 KDA LYSOPHOSPHOLIPASE"/>
    <property type="match status" value="1"/>
</dbReference>
<feature type="active site" description="O-isoaspartyl threonine intermediate" evidence="1">
    <location>
        <position position="12"/>
    </location>
</feature>
<dbReference type="InterPro" id="IPR027473">
    <property type="entry name" value="L-asparaginase_C"/>
</dbReference>
<name>A0A7X0JWB3_9GAMM</name>
<dbReference type="Pfam" id="PF00710">
    <property type="entry name" value="Asparaginase"/>
    <property type="match status" value="1"/>
</dbReference>
<dbReference type="InterPro" id="IPR037152">
    <property type="entry name" value="L-asparaginase_N_sf"/>
</dbReference>
<dbReference type="InterPro" id="IPR027474">
    <property type="entry name" value="L-asparaginase_N"/>
</dbReference>
<evidence type="ECO:0000313" key="6">
    <source>
        <dbReference type="Proteomes" id="UP000528457"/>
    </source>
</evidence>
<feature type="binding site" evidence="2">
    <location>
        <begin position="86"/>
        <end position="87"/>
    </location>
    <ligand>
        <name>substrate</name>
    </ligand>
</feature>
<dbReference type="PRINTS" id="PR00139">
    <property type="entry name" value="ASNGLNASE"/>
</dbReference>
<dbReference type="InterPro" id="IPR040919">
    <property type="entry name" value="Asparaginase_C"/>
</dbReference>
<dbReference type="FunCoup" id="A0A7X0JWB3">
    <property type="interactions" value="362"/>
</dbReference>
<keyword evidence="6" id="KW-1185">Reference proteome</keyword>
<dbReference type="Proteomes" id="UP000528457">
    <property type="component" value="Unassembled WGS sequence"/>
</dbReference>
<dbReference type="GO" id="GO:0004067">
    <property type="term" value="F:asparaginase activity"/>
    <property type="evidence" value="ECO:0007669"/>
    <property type="project" value="UniProtKB-UniRule"/>
</dbReference>
<gene>
    <name evidence="5" type="ORF">HNR48_003208</name>
</gene>
<feature type="binding site" evidence="2">
    <location>
        <position position="56"/>
    </location>
    <ligand>
        <name>substrate</name>
    </ligand>
</feature>
<dbReference type="InParanoid" id="A0A7X0JWB3"/>
<dbReference type="Gene3D" id="3.40.50.40">
    <property type="match status" value="1"/>
</dbReference>
<reference evidence="5 6" key="1">
    <citation type="submission" date="2020-08" db="EMBL/GenBank/DDBJ databases">
        <title>Genomic Encyclopedia of Type Strains, Phase IV (KMG-IV): sequencing the most valuable type-strain genomes for metagenomic binning, comparative biology and taxonomic classification.</title>
        <authorList>
            <person name="Goeker M."/>
        </authorList>
    </citation>
    <scope>NUCLEOTIDE SEQUENCE [LARGE SCALE GENOMIC DNA]</scope>
    <source>
        <strain evidence="5 6">DSM 22368</strain>
    </source>
</reference>
<dbReference type="Pfam" id="PF17763">
    <property type="entry name" value="Asparaginase_C"/>
    <property type="match status" value="1"/>
</dbReference>
<dbReference type="PIRSF" id="PIRSF500176">
    <property type="entry name" value="L_ASNase"/>
    <property type="match status" value="1"/>
</dbReference>
<keyword evidence="5" id="KW-0378">Hydrolase</keyword>
<evidence type="ECO:0000256" key="2">
    <source>
        <dbReference type="PIRSR" id="PIRSR001220-2"/>
    </source>
</evidence>
<protein>
    <submittedName>
        <fullName evidence="5">L-asparaginase</fullName>
        <ecNumber evidence="5">3.5.1.1</ecNumber>
    </submittedName>
</protein>
<organism evidence="5 6">
    <name type="scientific">Pseudoteredinibacter isoporae</name>
    <dbReference type="NCBI Taxonomy" id="570281"/>
    <lineage>
        <taxon>Bacteria</taxon>
        <taxon>Pseudomonadati</taxon>
        <taxon>Pseudomonadota</taxon>
        <taxon>Gammaproteobacteria</taxon>
        <taxon>Cellvibrionales</taxon>
        <taxon>Cellvibrionaceae</taxon>
        <taxon>Pseudoteredinibacter</taxon>
    </lineage>
</organism>
<evidence type="ECO:0000313" key="5">
    <source>
        <dbReference type="EMBL" id="MBB6522923.1"/>
    </source>
</evidence>
<proteinExistence type="predicted"/>